<evidence type="ECO:0000256" key="3">
    <source>
        <dbReference type="ARBA" id="ARBA00022617"/>
    </source>
</evidence>
<gene>
    <name evidence="11" type="ORF">CKAN_02552800</name>
</gene>
<evidence type="ECO:0000256" key="7">
    <source>
        <dbReference type="ARBA" id="ARBA00023002"/>
    </source>
</evidence>
<dbReference type="Proteomes" id="UP000283530">
    <property type="component" value="Unassembled WGS sequence"/>
</dbReference>
<dbReference type="EMBL" id="QPKB01000012">
    <property type="protein sequence ID" value="RWR96159.1"/>
    <property type="molecule type" value="Genomic_DNA"/>
</dbReference>
<evidence type="ECO:0000256" key="6">
    <source>
        <dbReference type="ARBA" id="ARBA00022989"/>
    </source>
</evidence>
<keyword evidence="4" id="KW-0812">Transmembrane</keyword>
<keyword evidence="3" id="KW-0349">Heme</keyword>
<protein>
    <submittedName>
        <fullName evidence="11">Cytochrome P450 CYP72A219-like protein</fullName>
    </submittedName>
</protein>
<comment type="subcellular location">
    <subcellularLocation>
        <location evidence="1">Membrane</location>
    </subcellularLocation>
</comment>
<comment type="similarity">
    <text evidence="2">Belongs to the cytochrome P450 family.</text>
</comment>
<keyword evidence="12" id="KW-1185">Reference proteome</keyword>
<keyword evidence="8" id="KW-0408">Iron</keyword>
<keyword evidence="10" id="KW-0472">Membrane</keyword>
<name>A0A443PZH0_9MAGN</name>
<dbReference type="GO" id="GO:0005506">
    <property type="term" value="F:iron ion binding"/>
    <property type="evidence" value="ECO:0007669"/>
    <property type="project" value="InterPro"/>
</dbReference>
<evidence type="ECO:0000256" key="9">
    <source>
        <dbReference type="ARBA" id="ARBA00023033"/>
    </source>
</evidence>
<dbReference type="PANTHER" id="PTHR24282:SF255">
    <property type="entry name" value="CYTOCHROME P450 72A11-RELATED"/>
    <property type="match status" value="1"/>
</dbReference>
<dbReference type="GO" id="GO:0016705">
    <property type="term" value="F:oxidoreductase activity, acting on paired donors, with incorporation or reduction of molecular oxygen"/>
    <property type="evidence" value="ECO:0007669"/>
    <property type="project" value="InterPro"/>
</dbReference>
<evidence type="ECO:0000256" key="5">
    <source>
        <dbReference type="ARBA" id="ARBA00022723"/>
    </source>
</evidence>
<evidence type="ECO:0000256" key="2">
    <source>
        <dbReference type="ARBA" id="ARBA00010617"/>
    </source>
</evidence>
<keyword evidence="5" id="KW-0479">Metal-binding</keyword>
<sequence length="92" mass="10408">MILQHFSFELSPSYIHAPITVVHSFHKTKRFQNPREGNKLNVPVILHEVLRSYSGGIMIRQTSKTVKLGEFSLPPGVLVLLPALLIQHDPEI</sequence>
<accession>A0A443PZH0</accession>
<evidence type="ECO:0000313" key="11">
    <source>
        <dbReference type="EMBL" id="RWR96159.1"/>
    </source>
</evidence>
<keyword evidence="6" id="KW-1133">Transmembrane helix</keyword>
<evidence type="ECO:0000256" key="1">
    <source>
        <dbReference type="ARBA" id="ARBA00004370"/>
    </source>
</evidence>
<dbReference type="GO" id="GO:0016020">
    <property type="term" value="C:membrane"/>
    <property type="evidence" value="ECO:0007669"/>
    <property type="project" value="UniProtKB-SubCell"/>
</dbReference>
<comment type="caution">
    <text evidence="11">The sequence shown here is derived from an EMBL/GenBank/DDBJ whole genome shotgun (WGS) entry which is preliminary data.</text>
</comment>
<keyword evidence="7" id="KW-0560">Oxidoreductase</keyword>
<evidence type="ECO:0000313" key="12">
    <source>
        <dbReference type="Proteomes" id="UP000283530"/>
    </source>
</evidence>
<dbReference type="STRING" id="337451.A0A443PZH0"/>
<keyword evidence="9" id="KW-0503">Monooxygenase</keyword>
<dbReference type="GO" id="GO:0020037">
    <property type="term" value="F:heme binding"/>
    <property type="evidence" value="ECO:0007669"/>
    <property type="project" value="InterPro"/>
</dbReference>
<dbReference type="SUPFAM" id="SSF48264">
    <property type="entry name" value="Cytochrome P450"/>
    <property type="match status" value="1"/>
</dbReference>
<dbReference type="GO" id="GO:0004497">
    <property type="term" value="F:monooxygenase activity"/>
    <property type="evidence" value="ECO:0007669"/>
    <property type="project" value="UniProtKB-KW"/>
</dbReference>
<reference evidence="11 12" key="1">
    <citation type="journal article" date="2019" name="Nat. Plants">
        <title>Stout camphor tree genome fills gaps in understanding of flowering plant genome evolution.</title>
        <authorList>
            <person name="Chaw S.M."/>
            <person name="Liu Y.C."/>
            <person name="Wu Y.W."/>
            <person name="Wang H.Y."/>
            <person name="Lin C.I."/>
            <person name="Wu C.S."/>
            <person name="Ke H.M."/>
            <person name="Chang L.Y."/>
            <person name="Hsu C.Y."/>
            <person name="Yang H.T."/>
            <person name="Sudianto E."/>
            <person name="Hsu M.H."/>
            <person name="Wu K.P."/>
            <person name="Wang L.N."/>
            <person name="Leebens-Mack J.H."/>
            <person name="Tsai I.J."/>
        </authorList>
    </citation>
    <scope>NUCLEOTIDE SEQUENCE [LARGE SCALE GENOMIC DNA]</scope>
    <source>
        <strain evidence="12">cv. Chaw 1501</strain>
        <tissue evidence="11">Young leaves</tissue>
    </source>
</reference>
<dbReference type="InterPro" id="IPR036396">
    <property type="entry name" value="Cyt_P450_sf"/>
</dbReference>
<dbReference type="InterPro" id="IPR050665">
    <property type="entry name" value="Cytochrome_P450_Monooxygen"/>
</dbReference>
<dbReference type="AlphaFoldDB" id="A0A443PZH0"/>
<proteinExistence type="inferred from homology"/>
<evidence type="ECO:0000256" key="4">
    <source>
        <dbReference type="ARBA" id="ARBA00022692"/>
    </source>
</evidence>
<evidence type="ECO:0000256" key="10">
    <source>
        <dbReference type="ARBA" id="ARBA00023136"/>
    </source>
</evidence>
<evidence type="ECO:0000256" key="8">
    <source>
        <dbReference type="ARBA" id="ARBA00023004"/>
    </source>
</evidence>
<organism evidence="11 12">
    <name type="scientific">Cinnamomum micranthum f. kanehirae</name>
    <dbReference type="NCBI Taxonomy" id="337451"/>
    <lineage>
        <taxon>Eukaryota</taxon>
        <taxon>Viridiplantae</taxon>
        <taxon>Streptophyta</taxon>
        <taxon>Embryophyta</taxon>
        <taxon>Tracheophyta</taxon>
        <taxon>Spermatophyta</taxon>
        <taxon>Magnoliopsida</taxon>
        <taxon>Magnoliidae</taxon>
        <taxon>Laurales</taxon>
        <taxon>Lauraceae</taxon>
        <taxon>Cinnamomum</taxon>
    </lineage>
</organism>
<dbReference type="PANTHER" id="PTHR24282">
    <property type="entry name" value="CYTOCHROME P450 FAMILY MEMBER"/>
    <property type="match status" value="1"/>
</dbReference>
<dbReference type="Gene3D" id="1.10.630.10">
    <property type="entry name" value="Cytochrome P450"/>
    <property type="match status" value="1"/>
</dbReference>